<dbReference type="RefSeq" id="WP_416205987.1">
    <property type="nucleotide sequence ID" value="NZ_JBBKTX010000011.1"/>
</dbReference>
<dbReference type="Proteomes" id="UP001620597">
    <property type="component" value="Unassembled WGS sequence"/>
</dbReference>
<accession>A0ABW8NIV0</accession>
<reference evidence="1 2" key="1">
    <citation type="submission" date="2024-03" db="EMBL/GenBank/DDBJ databases">
        <title>High-quality draft genome sequence of Oceanobacter sp. wDCs-4.</title>
        <authorList>
            <person name="Dong C."/>
        </authorList>
    </citation>
    <scope>NUCLEOTIDE SEQUENCE [LARGE SCALE GENOMIC DNA]</scope>
    <source>
        <strain evidence="2">wDCs-4</strain>
    </source>
</reference>
<evidence type="ECO:0000313" key="1">
    <source>
        <dbReference type="EMBL" id="MFK4752844.1"/>
    </source>
</evidence>
<gene>
    <name evidence="1" type="primary">cas6e</name>
    <name evidence="1" type="ORF">WG929_10530</name>
</gene>
<dbReference type="Gene3D" id="3.30.70.1210">
    <property type="entry name" value="Crispr-associated protein, domain 2"/>
    <property type="match status" value="1"/>
</dbReference>
<sequence>MTELYASALHLDRKAVKALKITDPYSLHRVVYSLFPDVRTEAEKQSHIQSGFVYADKGGDFHSRKVLIVSNRAPLEQVEGLYGDVISKSITTSFLEHPRYHFKVQINPVRKDKQTGKRVAVKGRTNTADWFIQRAPKNWGFEVDPQHLQIDAIEVLQFNDKSGRRITLGKAHIQGQLTVTDPQQFQNSFKNGIGKGRAFGCGLLQIVPIIDNPFA</sequence>
<dbReference type="Pfam" id="PF08798">
    <property type="entry name" value="CRISPR_assoc"/>
    <property type="match status" value="1"/>
</dbReference>
<keyword evidence="2" id="KW-1185">Reference proteome</keyword>
<dbReference type="NCBIfam" id="TIGR01907">
    <property type="entry name" value="casE_Cse3"/>
    <property type="match status" value="1"/>
</dbReference>
<dbReference type="EMBL" id="JBBKTX010000011">
    <property type="protein sequence ID" value="MFK4752844.1"/>
    <property type="molecule type" value="Genomic_DNA"/>
</dbReference>
<dbReference type="Gene3D" id="3.30.70.1200">
    <property type="entry name" value="Crispr-associated protein, domain 1"/>
    <property type="match status" value="1"/>
</dbReference>
<evidence type="ECO:0000313" key="2">
    <source>
        <dbReference type="Proteomes" id="UP001620597"/>
    </source>
</evidence>
<dbReference type="SMART" id="SM01101">
    <property type="entry name" value="CRISPR_assoc"/>
    <property type="match status" value="1"/>
</dbReference>
<proteinExistence type="predicted"/>
<comment type="caution">
    <text evidence="1">The sequence shown here is derived from an EMBL/GenBank/DDBJ whole genome shotgun (WGS) entry which is preliminary data.</text>
</comment>
<dbReference type="InterPro" id="IPR010179">
    <property type="entry name" value="CRISPR-assoc_prot_Cse3"/>
</dbReference>
<organism evidence="1 2">
    <name type="scientific">Oceanobacter antarcticus</name>
    <dbReference type="NCBI Taxonomy" id="3133425"/>
    <lineage>
        <taxon>Bacteria</taxon>
        <taxon>Pseudomonadati</taxon>
        <taxon>Pseudomonadota</taxon>
        <taxon>Gammaproteobacteria</taxon>
        <taxon>Oceanospirillales</taxon>
        <taxon>Oceanospirillaceae</taxon>
        <taxon>Oceanobacter</taxon>
    </lineage>
</organism>
<protein>
    <submittedName>
        <fullName evidence="1">Type I-E CRISPR-associated protein Cas6/Cse3/CasE</fullName>
    </submittedName>
</protein>
<dbReference type="CDD" id="cd09727">
    <property type="entry name" value="Cas6_I-E"/>
    <property type="match status" value="1"/>
</dbReference>
<dbReference type="SUPFAM" id="SSF117987">
    <property type="entry name" value="CRISPR-associated protein"/>
    <property type="match status" value="1"/>
</dbReference>
<name>A0ABW8NIV0_9GAMM</name>